<keyword evidence="8" id="KW-0902">Two-component regulatory system</keyword>
<sequence>MNPHLYLLFILLNVVISFGQNQKTKQNLLTVEGLIKQGDSLKKINKDDALKIFNKALAISLDNNLLEQASILFKKSGVIYHTKHEYIMAEYLYKKGIALDSLSITSADLLYNISLIKSIKNQQDSALFYLENSISKYEKFKLNEAAFKAFLRAGILYKDRQIYEQALNYSIKAYKGFDSINNKQKLADACTVIGSVQNHLKNYNQSLQYHFEALELNSIANNNYGKAVCYTNIGNVYSNLKETDSTVLNYEKALALFKPTAPQYAVLLNNLGSAYFSLNDFNASKNYYLEAIKLNENLKDTISLMYSFNGITSLYLEHNNLKKANEYLNKSSKILSTIIDKNLELGYYRNKANYYEKTKNYQKAIQSQKHYNVLYEKIYNLETAKITQKLQAQFDYNKKENEILRLKLKDNENQYLLKEKTKNIREKNLTLIVLAVILLLLVVVYYLFLQRQKTITQKIKIEKLEAIYKGQESIKKRISRDLHDIITTNFDGLRLRVLALKRSDKISEKVDEIATDLKKMNNQIRTVSHRLYPLEMYMGKQKFNDVIMSRLTEFQLYGKVFVELENELPELLNKQSLTVQNNFYGIFLEVLNNIEKHAVATKLTIKNSVDNINNLHFIFEDNGIGITKDHKEGIGLLNIRQRAEILEGTCSITNIQIGTRVHIYFPISKNG</sequence>
<dbReference type="InterPro" id="IPR019734">
    <property type="entry name" value="TPR_rpt"/>
</dbReference>
<dbReference type="Pfam" id="PF07730">
    <property type="entry name" value="HisKA_3"/>
    <property type="match status" value="1"/>
</dbReference>
<dbReference type="SUPFAM" id="SSF55874">
    <property type="entry name" value="ATPase domain of HSP90 chaperone/DNA topoisomerase II/histidine kinase"/>
    <property type="match status" value="1"/>
</dbReference>
<dbReference type="GO" id="GO:0046983">
    <property type="term" value="F:protein dimerization activity"/>
    <property type="evidence" value="ECO:0007669"/>
    <property type="project" value="InterPro"/>
</dbReference>
<dbReference type="InterPro" id="IPR036890">
    <property type="entry name" value="HATPase_C_sf"/>
</dbReference>
<reference evidence="12 13" key="1">
    <citation type="submission" date="2014-11" db="EMBL/GenBank/DDBJ databases">
        <title>Tamlana sedimentorum sp. nov., isolated from shallow sand sediments of the Sea of Japan.</title>
        <authorList>
            <person name="Romanenko L.A."/>
        </authorList>
    </citation>
    <scope>NUCLEOTIDE SEQUENCE [LARGE SCALE GENOMIC DNA]</scope>
    <source>
        <strain evidence="12 13">JCM 19808</strain>
    </source>
</reference>
<keyword evidence="3" id="KW-0597">Phosphoprotein</keyword>
<keyword evidence="7" id="KW-0067">ATP-binding</keyword>
<dbReference type="GO" id="GO:0005524">
    <property type="term" value="F:ATP binding"/>
    <property type="evidence" value="ECO:0007669"/>
    <property type="project" value="UniProtKB-KW"/>
</dbReference>
<gene>
    <name evidence="12" type="ORF">PW52_04765</name>
</gene>
<proteinExistence type="predicted"/>
<dbReference type="EC" id="2.7.13.3" evidence="2"/>
<dbReference type="AlphaFoldDB" id="A0A0D7WBB6"/>
<dbReference type="PROSITE" id="PS50005">
    <property type="entry name" value="TPR"/>
    <property type="match status" value="1"/>
</dbReference>
<dbReference type="OrthoDB" id="1397473at2"/>
<evidence type="ECO:0000256" key="6">
    <source>
        <dbReference type="ARBA" id="ARBA00022777"/>
    </source>
</evidence>
<evidence type="ECO:0000256" key="9">
    <source>
        <dbReference type="PROSITE-ProRule" id="PRU00339"/>
    </source>
</evidence>
<dbReference type="SUPFAM" id="SSF48452">
    <property type="entry name" value="TPR-like"/>
    <property type="match status" value="2"/>
</dbReference>
<comment type="catalytic activity">
    <reaction evidence="1">
        <text>ATP + protein L-histidine = ADP + protein N-phospho-L-histidine.</text>
        <dbReference type="EC" id="2.7.13.3"/>
    </reaction>
</comment>
<evidence type="ECO:0000256" key="3">
    <source>
        <dbReference type="ARBA" id="ARBA00022553"/>
    </source>
</evidence>
<evidence type="ECO:0000256" key="10">
    <source>
        <dbReference type="SAM" id="Phobius"/>
    </source>
</evidence>
<dbReference type="Proteomes" id="UP000032578">
    <property type="component" value="Unassembled WGS sequence"/>
</dbReference>
<evidence type="ECO:0000313" key="13">
    <source>
        <dbReference type="Proteomes" id="UP000032578"/>
    </source>
</evidence>
<keyword evidence="9" id="KW-0802">TPR repeat</keyword>
<dbReference type="InterPro" id="IPR011712">
    <property type="entry name" value="Sig_transdc_His_kin_sub3_dim/P"/>
</dbReference>
<keyword evidence="10" id="KW-1133">Transmembrane helix</keyword>
<organism evidence="12 13">
    <name type="scientific">Neotamlana sedimentorum</name>
    <dbReference type="NCBI Taxonomy" id="1435349"/>
    <lineage>
        <taxon>Bacteria</taxon>
        <taxon>Pseudomonadati</taxon>
        <taxon>Bacteroidota</taxon>
        <taxon>Flavobacteriia</taxon>
        <taxon>Flavobacteriales</taxon>
        <taxon>Flavobacteriaceae</taxon>
        <taxon>Neotamlana</taxon>
    </lineage>
</organism>
<dbReference type="InterPro" id="IPR011990">
    <property type="entry name" value="TPR-like_helical_dom_sf"/>
</dbReference>
<dbReference type="PATRIC" id="fig|1435349.4.peg.1870"/>
<dbReference type="PANTHER" id="PTHR24421">
    <property type="entry name" value="NITRATE/NITRITE SENSOR PROTEIN NARX-RELATED"/>
    <property type="match status" value="1"/>
</dbReference>
<evidence type="ECO:0000256" key="8">
    <source>
        <dbReference type="ARBA" id="ARBA00023012"/>
    </source>
</evidence>
<dbReference type="Gene3D" id="1.25.40.10">
    <property type="entry name" value="Tetratricopeptide repeat domain"/>
    <property type="match status" value="3"/>
</dbReference>
<keyword evidence="5" id="KW-0547">Nucleotide-binding</keyword>
<dbReference type="Pfam" id="PF13181">
    <property type="entry name" value="TPR_8"/>
    <property type="match status" value="2"/>
</dbReference>
<keyword evidence="4" id="KW-0808">Transferase</keyword>
<evidence type="ECO:0000256" key="7">
    <source>
        <dbReference type="ARBA" id="ARBA00022840"/>
    </source>
</evidence>
<keyword evidence="10" id="KW-0812">Transmembrane</keyword>
<evidence type="ECO:0000259" key="11">
    <source>
        <dbReference type="SMART" id="SM00387"/>
    </source>
</evidence>
<dbReference type="Pfam" id="PF02518">
    <property type="entry name" value="HATPase_c"/>
    <property type="match status" value="1"/>
</dbReference>
<feature type="domain" description="Histidine kinase/HSP90-like ATPase" evidence="11">
    <location>
        <begin position="578"/>
        <end position="669"/>
    </location>
</feature>
<feature type="transmembrane region" description="Helical" evidence="10">
    <location>
        <begin position="429"/>
        <end position="449"/>
    </location>
</feature>
<dbReference type="InterPro" id="IPR050482">
    <property type="entry name" value="Sensor_HK_TwoCompSys"/>
</dbReference>
<dbReference type="EMBL" id="JTDW01000003">
    <property type="protein sequence ID" value="KJD36470.1"/>
    <property type="molecule type" value="Genomic_DNA"/>
</dbReference>
<dbReference type="Gene3D" id="3.30.565.10">
    <property type="entry name" value="Histidine kinase-like ATPase, C-terminal domain"/>
    <property type="match status" value="1"/>
</dbReference>
<evidence type="ECO:0000256" key="1">
    <source>
        <dbReference type="ARBA" id="ARBA00000085"/>
    </source>
</evidence>
<evidence type="ECO:0000256" key="2">
    <source>
        <dbReference type="ARBA" id="ARBA00012438"/>
    </source>
</evidence>
<feature type="repeat" description="TPR" evidence="9">
    <location>
        <begin position="265"/>
        <end position="298"/>
    </location>
</feature>
<keyword evidence="13" id="KW-1185">Reference proteome</keyword>
<comment type="caution">
    <text evidence="12">The sequence shown here is derived from an EMBL/GenBank/DDBJ whole genome shotgun (WGS) entry which is preliminary data.</text>
</comment>
<dbReference type="GO" id="GO:0016020">
    <property type="term" value="C:membrane"/>
    <property type="evidence" value="ECO:0007669"/>
    <property type="project" value="InterPro"/>
</dbReference>
<keyword evidence="10" id="KW-0472">Membrane</keyword>
<dbReference type="STRING" id="1435349.PW52_04765"/>
<accession>A0A0D7WBB6</accession>
<name>A0A0D7WBB6_9FLAO</name>
<evidence type="ECO:0000256" key="5">
    <source>
        <dbReference type="ARBA" id="ARBA00022741"/>
    </source>
</evidence>
<keyword evidence="6" id="KW-0418">Kinase</keyword>
<dbReference type="InterPro" id="IPR003594">
    <property type="entry name" value="HATPase_dom"/>
</dbReference>
<evidence type="ECO:0000256" key="4">
    <source>
        <dbReference type="ARBA" id="ARBA00022679"/>
    </source>
</evidence>
<dbReference type="PANTHER" id="PTHR24421:SF10">
    <property type="entry name" value="NITRATE_NITRITE SENSOR PROTEIN NARQ"/>
    <property type="match status" value="1"/>
</dbReference>
<evidence type="ECO:0000313" key="12">
    <source>
        <dbReference type="EMBL" id="KJD36470.1"/>
    </source>
</evidence>
<dbReference type="GO" id="GO:0000155">
    <property type="term" value="F:phosphorelay sensor kinase activity"/>
    <property type="evidence" value="ECO:0007669"/>
    <property type="project" value="InterPro"/>
</dbReference>
<dbReference type="SMART" id="SM00028">
    <property type="entry name" value="TPR"/>
    <property type="match status" value="6"/>
</dbReference>
<dbReference type="RefSeq" id="WP_044631784.1">
    <property type="nucleotide sequence ID" value="NZ_JTDW01000003.1"/>
</dbReference>
<dbReference type="SMART" id="SM00387">
    <property type="entry name" value="HATPase_c"/>
    <property type="match status" value="1"/>
</dbReference>
<protein>
    <recommendedName>
        <fullName evidence="2">histidine kinase</fullName>
        <ecNumber evidence="2">2.7.13.3</ecNumber>
    </recommendedName>
</protein>